<feature type="region of interest" description="Disordered" evidence="1">
    <location>
        <begin position="186"/>
        <end position="210"/>
    </location>
</feature>
<evidence type="ECO:0000256" key="1">
    <source>
        <dbReference type="SAM" id="MobiDB-lite"/>
    </source>
</evidence>
<reference evidence="3" key="1">
    <citation type="submission" date="2021-03" db="EMBL/GenBank/DDBJ databases">
        <authorList>
            <person name="Tagirdzhanova G."/>
        </authorList>
    </citation>
    <scope>NUCLEOTIDE SEQUENCE</scope>
</reference>
<name>A0A8H3F4X0_9LECA</name>
<dbReference type="OrthoDB" id="5319158at2759"/>
<dbReference type="Proteomes" id="UP000664521">
    <property type="component" value="Unassembled WGS sequence"/>
</dbReference>
<evidence type="ECO:0000313" key="3">
    <source>
        <dbReference type="EMBL" id="CAF9918226.1"/>
    </source>
</evidence>
<organism evidence="3 4">
    <name type="scientific">Heterodermia speciosa</name>
    <dbReference type="NCBI Taxonomy" id="116794"/>
    <lineage>
        <taxon>Eukaryota</taxon>
        <taxon>Fungi</taxon>
        <taxon>Dikarya</taxon>
        <taxon>Ascomycota</taxon>
        <taxon>Pezizomycotina</taxon>
        <taxon>Lecanoromycetes</taxon>
        <taxon>OSLEUM clade</taxon>
        <taxon>Lecanoromycetidae</taxon>
        <taxon>Caliciales</taxon>
        <taxon>Physciaceae</taxon>
        <taxon>Heterodermia</taxon>
    </lineage>
</organism>
<feature type="compositionally biased region" description="Basic and acidic residues" evidence="1">
    <location>
        <begin position="1017"/>
        <end position="1029"/>
    </location>
</feature>
<accession>A0A8H3F4X0</accession>
<proteinExistence type="predicted"/>
<feature type="region of interest" description="Disordered" evidence="1">
    <location>
        <begin position="1102"/>
        <end position="1123"/>
    </location>
</feature>
<comment type="caution">
    <text evidence="3">The sequence shown here is derived from an EMBL/GenBank/DDBJ whole genome shotgun (WGS) entry which is preliminary data.</text>
</comment>
<evidence type="ECO:0000313" key="4">
    <source>
        <dbReference type="Proteomes" id="UP000664521"/>
    </source>
</evidence>
<gene>
    <name evidence="3" type="ORF">HETSPECPRED_003704</name>
</gene>
<dbReference type="Pfam" id="PF25560">
    <property type="entry name" value="DUF7932"/>
    <property type="match status" value="1"/>
</dbReference>
<dbReference type="InterPro" id="IPR057692">
    <property type="entry name" value="DUF7932"/>
</dbReference>
<sequence length="1123" mass="123684">MAGVVTISVDGQDGELVARNNGLYATSPNSDLEALVKRDESRDGRSGFHALQATPGAPAGFLAIELSESAVTEEGITVHRAGFTSRQEPPEWAEIPARKNLKVSAVGGRGESGHAGGNGQVGMNGIDGNPATREVDATAGHDGGNGGDAGGGGHGANGGNGGDVQIIVDEDDTHLLFATEFDLRGGYGGEPGRHGEPGAGGPSQSSAGTSLVRAGSVVGASTQALLAPIRAQAVEGGNLQALIATIAQQYGARRFESTDPGSCRCKGGTGNCRGCERVPIYKDIQRVPGKGGRDGRSGQSIATPLYPGKMGVAGRAIFHVRNHGAPDQEYTSLYQLELLDFDVEDENGDGIFEPGEHLFVRRIRIQNTGGMPSPKGPIKVSVIGSAWFLPILGDESCAIIPSSIMPGHSKTLETYIKVLIRPFNGPQSPGQQFFRRETLSIQATMPWLNRTLPHFEYSRRVDIQFPIELRSFHILPAMAQGSVNHFSFEVLNKGSRALGVSSGSGRQMETHITLPQECGALLSTVNTWESQADYPIAMLPAEDAATMNQTLHIATTSRDDHSFAINVSLYLSTPTGRVATNESPEIQMNLIQHHELQVQVSSHHVYNAGSSFLLITNFKITRDRVHNIRTLITEELNMQIDEWNVSLYGGLQYRPDSPEAPPEYVMKSYRGKTIIFMGNEFEFFRAGARNACQLCDPQILAELALHGTRFLFLENSSSQQFKNLASALLLPVPHRTEDIVEQQMASRNFGTHTAMLESLEQDKNVGRASETVVYTLSSIPRWYHLSKDTWLEGEAKKLSRVLRQRLPQERFLVTSFRHSEPPKTQYKIVVLHGLPQASSILASELRPKVSQLDPLERFMVIDSLPNASKIDMLWRPAADATPSWPFIIRAVTLSLLLDINSEIRNFLHDAAWPNATAITADSAFLAIHLPLLGQLLQHPMARTPDSLPGHVLVLLDGTLASCQPQRKRQIVHGIVLPFSHRRRQLHKALRTIVNDLLVRKGSCEKKLRDQTSTLPPDLRREQTSQMRDTRKSIRRLLARLTKCSDHTFERAQLQARDIVPRTEWCSQKEWNRRWKAGKEEKERIKAETKGAWEVLEKMVVKREAAPEADTELRRDRRPIDELQ</sequence>
<evidence type="ECO:0000259" key="2">
    <source>
        <dbReference type="Pfam" id="PF25560"/>
    </source>
</evidence>
<feature type="region of interest" description="Disordered" evidence="1">
    <location>
        <begin position="107"/>
        <end position="164"/>
    </location>
</feature>
<keyword evidence="4" id="KW-1185">Reference proteome</keyword>
<feature type="region of interest" description="Disordered" evidence="1">
    <location>
        <begin position="1009"/>
        <end position="1029"/>
    </location>
</feature>
<dbReference type="EMBL" id="CAJPDS010000021">
    <property type="protein sequence ID" value="CAF9918226.1"/>
    <property type="molecule type" value="Genomic_DNA"/>
</dbReference>
<protein>
    <recommendedName>
        <fullName evidence="2">DUF7932 domain-containing protein</fullName>
    </recommendedName>
</protein>
<feature type="domain" description="DUF7932" evidence="2">
    <location>
        <begin position="335"/>
        <end position="465"/>
    </location>
</feature>
<feature type="compositionally biased region" description="Gly residues" evidence="1">
    <location>
        <begin position="141"/>
        <end position="162"/>
    </location>
</feature>
<feature type="compositionally biased region" description="Gly residues" evidence="1">
    <location>
        <begin position="107"/>
        <end position="122"/>
    </location>
</feature>
<dbReference type="AlphaFoldDB" id="A0A8H3F4X0"/>